<dbReference type="EMBL" id="JACJLA010000012">
    <property type="protein sequence ID" value="MBM6913104.1"/>
    <property type="molecule type" value="Genomic_DNA"/>
</dbReference>
<gene>
    <name evidence="1" type="ORF">H6A01_07210</name>
</gene>
<proteinExistence type="predicted"/>
<name>A0ABS2GFZ7_9FIRM</name>
<dbReference type="RefSeq" id="WP_205088084.1">
    <property type="nucleotide sequence ID" value="NZ_JACJLA010000012.1"/>
</dbReference>
<reference evidence="1 2" key="1">
    <citation type="journal article" date="2021" name="Sci. Rep.">
        <title>The distribution of antibiotic resistance genes in chicken gut microbiota commensals.</title>
        <authorList>
            <person name="Juricova H."/>
            <person name="Matiasovicova J."/>
            <person name="Kubasova T."/>
            <person name="Cejkova D."/>
            <person name="Rychlik I."/>
        </authorList>
    </citation>
    <scope>NUCLEOTIDE SEQUENCE [LARGE SCALE GENOMIC DNA]</scope>
    <source>
        <strain evidence="1 2">An537</strain>
    </source>
</reference>
<evidence type="ECO:0000313" key="2">
    <source>
        <dbReference type="Proteomes" id="UP000707138"/>
    </source>
</evidence>
<accession>A0ABS2GFZ7</accession>
<dbReference type="Proteomes" id="UP000707138">
    <property type="component" value="Unassembled WGS sequence"/>
</dbReference>
<comment type="caution">
    <text evidence="1">The sequence shown here is derived from an EMBL/GenBank/DDBJ whole genome shotgun (WGS) entry which is preliminary data.</text>
</comment>
<sequence>MHRLDDFCHDLAWEIRAAFNRNPDLVAEFEAWKEVRENEQHQISDVGDRLDIMRRSGFHA</sequence>
<organism evidence="1 2">
    <name type="scientific">Veillonella magna</name>
    <dbReference type="NCBI Taxonomy" id="464322"/>
    <lineage>
        <taxon>Bacteria</taxon>
        <taxon>Bacillati</taxon>
        <taxon>Bacillota</taxon>
        <taxon>Negativicutes</taxon>
        <taxon>Veillonellales</taxon>
        <taxon>Veillonellaceae</taxon>
        <taxon>Veillonella</taxon>
    </lineage>
</organism>
<keyword evidence="2" id="KW-1185">Reference proteome</keyword>
<evidence type="ECO:0000313" key="1">
    <source>
        <dbReference type="EMBL" id="MBM6913104.1"/>
    </source>
</evidence>
<protein>
    <submittedName>
        <fullName evidence="1">Uncharacterized protein</fullName>
    </submittedName>
</protein>